<accession>A0AAV0TE15</accession>
<dbReference type="EMBL" id="CANTFL010000279">
    <property type="protein sequence ID" value="CAI5720360.1"/>
    <property type="molecule type" value="Genomic_DNA"/>
</dbReference>
<evidence type="ECO:0000256" key="1">
    <source>
        <dbReference type="SAM" id="Phobius"/>
    </source>
</evidence>
<feature type="transmembrane region" description="Helical" evidence="1">
    <location>
        <begin position="37"/>
        <end position="59"/>
    </location>
</feature>
<keyword evidence="3" id="KW-1185">Reference proteome</keyword>
<dbReference type="Proteomes" id="UP001162031">
    <property type="component" value="Unassembled WGS sequence"/>
</dbReference>
<organism evidence="2 3">
    <name type="scientific">Hyaloperonospora brassicae</name>
    <name type="common">Brassica downy mildew</name>
    <name type="synonym">Peronospora brassicae</name>
    <dbReference type="NCBI Taxonomy" id="162125"/>
    <lineage>
        <taxon>Eukaryota</taxon>
        <taxon>Sar</taxon>
        <taxon>Stramenopiles</taxon>
        <taxon>Oomycota</taxon>
        <taxon>Peronosporomycetes</taxon>
        <taxon>Peronosporales</taxon>
        <taxon>Peronosporaceae</taxon>
        <taxon>Hyaloperonospora</taxon>
    </lineage>
</organism>
<reference evidence="2" key="1">
    <citation type="submission" date="2022-12" db="EMBL/GenBank/DDBJ databases">
        <authorList>
            <person name="Webb A."/>
        </authorList>
    </citation>
    <scope>NUCLEOTIDE SEQUENCE</scope>
    <source>
        <strain evidence="2">Hp1</strain>
    </source>
</reference>
<name>A0AAV0TE15_HYABA</name>
<dbReference type="AlphaFoldDB" id="A0AAV0TE15"/>
<feature type="transmembrane region" description="Helical" evidence="1">
    <location>
        <begin position="7"/>
        <end position="25"/>
    </location>
</feature>
<keyword evidence="1" id="KW-0812">Transmembrane</keyword>
<evidence type="ECO:0000313" key="2">
    <source>
        <dbReference type="EMBL" id="CAI5720360.1"/>
    </source>
</evidence>
<evidence type="ECO:0000313" key="3">
    <source>
        <dbReference type="Proteomes" id="UP001162031"/>
    </source>
</evidence>
<keyword evidence="1" id="KW-0472">Membrane</keyword>
<comment type="caution">
    <text evidence="2">The sequence shown here is derived from an EMBL/GenBank/DDBJ whole genome shotgun (WGS) entry which is preliminary data.</text>
</comment>
<gene>
    <name evidence="2" type="ORF">HBR001_LOCUS2369</name>
</gene>
<sequence>MTNPWNYVSAMFCGFFVMSQLYPMVKKRVPESSGWDHTAATFTVNMFGLLLVVYSVVFVKLWQAYYAGNLQVAQGIVAGTNDPVAAKTNWTHRIVTRSGGVVYLASRRRARKCALSSTLSL</sequence>
<evidence type="ECO:0008006" key="4">
    <source>
        <dbReference type="Google" id="ProtNLM"/>
    </source>
</evidence>
<protein>
    <recommendedName>
        <fullName evidence="4">Very-long-chain 3-oxoacyl-CoA synthase</fullName>
    </recommendedName>
</protein>
<keyword evidence="1" id="KW-1133">Transmembrane helix</keyword>
<proteinExistence type="predicted"/>